<protein>
    <submittedName>
        <fullName evidence="5">Uncharacterized protein</fullName>
    </submittedName>
</protein>
<gene>
    <name evidence="5" type="ORF">ZEAMMB73_Zm00001d025324</name>
</gene>
<evidence type="ECO:0000256" key="1">
    <source>
        <dbReference type="ARBA" id="ARBA00022723"/>
    </source>
</evidence>
<keyword evidence="2" id="KW-0863">Zinc-finger</keyword>
<dbReference type="PANTHER" id="PTHR46951:SF2">
    <property type="entry name" value="BED-TYPE DOMAIN-CONTAINING PROTEIN"/>
    <property type="match status" value="1"/>
</dbReference>
<accession>A0A1D6J6I0</accession>
<keyword evidence="1" id="KW-0479">Metal-binding</keyword>
<dbReference type="PROSITE" id="PS50808">
    <property type="entry name" value="ZF_BED"/>
    <property type="match status" value="1"/>
</dbReference>
<feature type="region of interest" description="Disordered" evidence="4">
    <location>
        <begin position="157"/>
        <end position="202"/>
    </location>
</feature>
<feature type="compositionally biased region" description="Polar residues" evidence="4">
    <location>
        <begin position="324"/>
        <end position="337"/>
    </location>
</feature>
<evidence type="ECO:0000313" key="5">
    <source>
        <dbReference type="EMBL" id="AQK43528.1"/>
    </source>
</evidence>
<dbReference type="AlphaFoldDB" id="A0A1D6J6I0"/>
<feature type="compositionally biased region" description="Basic and acidic residues" evidence="4">
    <location>
        <begin position="161"/>
        <end position="186"/>
    </location>
</feature>
<dbReference type="EMBL" id="CM000786">
    <property type="protein sequence ID" value="AQK43528.1"/>
    <property type="molecule type" value="Genomic_DNA"/>
</dbReference>
<sequence>MGGDCSPSSNLPRGISWMRRPRFPEHRLRLGRRLQRVHGQDSVTTSEFEASICSVYGTKSTTSSLLQQDGNSGEPSSVNSASVTQKTSNAIKSDDPTWEHCFVPDMSKKHAIQCKYCDKVIHGGITRVKYHLANIGGFNVTKCKKVPAPVNQEMEALLTKKTSEKEQRKKEKQRERDEIDLDKSDGSNEEDNEHENDIVVLKSTRNDRMRDLVFVKFNSKLREKRNNKSKDPIEKELNDILEDGGNEFITGVVPDENVDQDEDHEGAHDEPSQEPSISKAQLPAKRKRHGHPRKKKLRSLKSLLSGDLEPATCASSSESEDNESMQIEASNSDSGDE</sequence>
<evidence type="ECO:0000256" key="3">
    <source>
        <dbReference type="ARBA" id="ARBA00022833"/>
    </source>
</evidence>
<reference evidence="5" key="1">
    <citation type="submission" date="2015-12" db="EMBL/GenBank/DDBJ databases">
        <title>Update maize B73 reference genome by single molecule sequencing technologies.</title>
        <authorList>
            <consortium name="Maize Genome Sequencing Project"/>
            <person name="Ware D."/>
        </authorList>
    </citation>
    <scope>NUCLEOTIDE SEQUENCE</scope>
    <source>
        <tissue evidence="5">Seedling</tissue>
    </source>
</reference>
<dbReference type="ExpressionAtlas" id="A0A1D6J6I0">
    <property type="expression patterns" value="baseline"/>
</dbReference>
<evidence type="ECO:0000256" key="2">
    <source>
        <dbReference type="ARBA" id="ARBA00022771"/>
    </source>
</evidence>
<dbReference type="GO" id="GO:0003677">
    <property type="term" value="F:DNA binding"/>
    <property type="evidence" value="ECO:0007669"/>
    <property type="project" value="InterPro"/>
</dbReference>
<keyword evidence="3" id="KW-0862">Zinc</keyword>
<name>A0A1D6J6I0_MAIZE</name>
<proteinExistence type="predicted"/>
<feature type="region of interest" description="Disordered" evidence="4">
    <location>
        <begin position="64"/>
        <end position="91"/>
    </location>
</feature>
<evidence type="ECO:0000256" key="4">
    <source>
        <dbReference type="SAM" id="MobiDB-lite"/>
    </source>
</evidence>
<feature type="compositionally biased region" description="Basic residues" evidence="4">
    <location>
        <begin position="284"/>
        <end position="299"/>
    </location>
</feature>
<feature type="region of interest" description="Disordered" evidence="4">
    <location>
        <begin position="245"/>
        <end position="337"/>
    </location>
</feature>
<organism evidence="5">
    <name type="scientific">Zea mays</name>
    <name type="common">Maize</name>
    <dbReference type="NCBI Taxonomy" id="4577"/>
    <lineage>
        <taxon>Eukaryota</taxon>
        <taxon>Viridiplantae</taxon>
        <taxon>Streptophyta</taxon>
        <taxon>Embryophyta</taxon>
        <taxon>Tracheophyta</taxon>
        <taxon>Spermatophyta</taxon>
        <taxon>Magnoliopsida</taxon>
        <taxon>Liliopsida</taxon>
        <taxon>Poales</taxon>
        <taxon>Poaceae</taxon>
        <taxon>PACMAD clade</taxon>
        <taxon>Panicoideae</taxon>
        <taxon>Andropogonodae</taxon>
        <taxon>Andropogoneae</taxon>
        <taxon>Tripsacinae</taxon>
        <taxon>Zea</taxon>
    </lineage>
</organism>
<dbReference type="PANTHER" id="PTHR46951">
    <property type="entry name" value="BED-TYPE DOMAIN-CONTAINING PROTEIN"/>
    <property type="match status" value="1"/>
</dbReference>
<dbReference type="GO" id="GO:0008270">
    <property type="term" value="F:zinc ion binding"/>
    <property type="evidence" value="ECO:0007669"/>
    <property type="project" value="UniProtKB-KW"/>
</dbReference>
<dbReference type="InterPro" id="IPR003656">
    <property type="entry name" value="Znf_BED"/>
</dbReference>
<dbReference type="InParanoid" id="A0A1D6J6I0"/>